<proteinExistence type="predicted"/>
<reference evidence="1 2" key="1">
    <citation type="submission" date="2024-06" db="EMBL/GenBank/DDBJ databases">
        <title>Genomic Encyclopedia of Type Strains, Phase IV (KMG-IV): sequencing the most valuable type-strain genomes for metagenomic binning, comparative biology and taxonomic classification.</title>
        <authorList>
            <person name="Goeker M."/>
        </authorList>
    </citation>
    <scope>NUCLEOTIDE SEQUENCE [LARGE SCALE GENOMIC DNA]</scope>
    <source>
        <strain evidence="1 2">DSM 29288</strain>
    </source>
</reference>
<evidence type="ECO:0000313" key="2">
    <source>
        <dbReference type="Proteomes" id="UP001549077"/>
    </source>
</evidence>
<accession>A0ABV2MBM3</accession>
<keyword evidence="2" id="KW-1185">Reference proteome</keyword>
<dbReference type="Proteomes" id="UP001549077">
    <property type="component" value="Unassembled WGS sequence"/>
</dbReference>
<protein>
    <submittedName>
        <fullName evidence="1">Uncharacterized protein</fullName>
    </submittedName>
</protein>
<dbReference type="EMBL" id="JBEPMY010000002">
    <property type="protein sequence ID" value="MET3753858.1"/>
    <property type="molecule type" value="Genomic_DNA"/>
</dbReference>
<name>A0ABV2MBM3_9HYPH</name>
<evidence type="ECO:0000313" key="1">
    <source>
        <dbReference type="EMBL" id="MET3753858.1"/>
    </source>
</evidence>
<gene>
    <name evidence="1" type="ORF">ABID08_001201</name>
</gene>
<sequence>MTEVSWCPLIRRAGAMKAWERLHRRNANPTLPQPQASIE</sequence>
<comment type="caution">
    <text evidence="1">The sequence shown here is derived from an EMBL/GenBank/DDBJ whole genome shotgun (WGS) entry which is preliminary data.</text>
</comment>
<organism evidence="1 2">
    <name type="scientific">Rhizobium binae</name>
    <dbReference type="NCBI Taxonomy" id="1138190"/>
    <lineage>
        <taxon>Bacteria</taxon>
        <taxon>Pseudomonadati</taxon>
        <taxon>Pseudomonadota</taxon>
        <taxon>Alphaproteobacteria</taxon>
        <taxon>Hyphomicrobiales</taxon>
        <taxon>Rhizobiaceae</taxon>
        <taxon>Rhizobium/Agrobacterium group</taxon>
        <taxon>Rhizobium</taxon>
    </lineage>
</organism>